<dbReference type="Proteomes" id="UP000000493">
    <property type="component" value="Chromosome"/>
</dbReference>
<protein>
    <recommendedName>
        <fullName evidence="3">Nucleotidyltransferase family protein</fullName>
    </recommendedName>
</protein>
<dbReference type="AlphaFoldDB" id="A0A7U3ZQW0"/>
<accession>A0A7U3ZQW0</accession>
<gene>
    <name evidence="1" type="ordered locus">Runsl_5420</name>
</gene>
<name>A0A7U3ZQW0_RUNSL</name>
<evidence type="ECO:0000313" key="1">
    <source>
        <dbReference type="EMBL" id="AEI51711.1"/>
    </source>
</evidence>
<evidence type="ECO:0000313" key="2">
    <source>
        <dbReference type="Proteomes" id="UP000000493"/>
    </source>
</evidence>
<dbReference type="KEGG" id="rsi:Runsl_5420"/>
<keyword evidence="2" id="KW-1185">Reference proteome</keyword>
<dbReference type="EMBL" id="CP002859">
    <property type="protein sequence ID" value="AEI51711.1"/>
    <property type="molecule type" value="Genomic_DNA"/>
</dbReference>
<dbReference type="Gene3D" id="3.30.460.40">
    <property type="match status" value="1"/>
</dbReference>
<proteinExistence type="predicted"/>
<dbReference type="RefSeq" id="WP_013930979.1">
    <property type="nucleotide sequence ID" value="NC_015703.1"/>
</dbReference>
<organism evidence="1 2">
    <name type="scientific">Runella slithyformis (strain ATCC 29530 / DSM 19594 / LMG 11500 / NCIMB 11436 / LSU 4)</name>
    <dbReference type="NCBI Taxonomy" id="761193"/>
    <lineage>
        <taxon>Bacteria</taxon>
        <taxon>Pseudomonadati</taxon>
        <taxon>Bacteroidota</taxon>
        <taxon>Cytophagia</taxon>
        <taxon>Cytophagales</taxon>
        <taxon>Spirosomataceae</taxon>
        <taxon>Runella</taxon>
    </lineage>
</organism>
<reference evidence="1 2" key="2">
    <citation type="journal article" date="2012" name="Stand. Genomic Sci.">
        <title>Complete genome sequence of the aquatic bacterium Runella slithyformis type strain (LSU 4(T)).</title>
        <authorList>
            <person name="Copeland A."/>
            <person name="Zhang X."/>
            <person name="Misra M."/>
            <person name="Lapidus A."/>
            <person name="Nolan M."/>
            <person name="Lucas S."/>
            <person name="Deshpande S."/>
            <person name="Cheng J.F."/>
            <person name="Tapia R."/>
            <person name="Goodwin L.A."/>
            <person name="Pitluck S."/>
            <person name="Liolios K."/>
            <person name="Pagani I."/>
            <person name="Ivanova N."/>
            <person name="Mikhailova N."/>
            <person name="Pati A."/>
            <person name="Chen A."/>
            <person name="Palaniappan K."/>
            <person name="Land M."/>
            <person name="Hauser L."/>
            <person name="Pan C."/>
            <person name="Jeffries C.D."/>
            <person name="Detter J.C."/>
            <person name="Brambilla E.M."/>
            <person name="Rohde M."/>
            <person name="Djao O.D."/>
            <person name="Goker M."/>
            <person name="Sikorski J."/>
            <person name="Tindall B.J."/>
            <person name="Woyke T."/>
            <person name="Bristow J."/>
            <person name="Eisen J.A."/>
            <person name="Markowitz V."/>
            <person name="Hugenholtz P."/>
            <person name="Kyrpides N.C."/>
            <person name="Klenk H.P."/>
            <person name="Mavromatis K."/>
        </authorList>
    </citation>
    <scope>NUCLEOTIDE SEQUENCE [LARGE SCALE GENOMIC DNA]</scope>
    <source>
        <strain evidence="2">ATCC 29530 / DSM 19594 / LMG 11500 / NCIMB 11436 / LSU 4</strain>
    </source>
</reference>
<evidence type="ECO:0008006" key="3">
    <source>
        <dbReference type="Google" id="ProtNLM"/>
    </source>
</evidence>
<dbReference type="SUPFAM" id="SSF81301">
    <property type="entry name" value="Nucleotidyltransferase"/>
    <property type="match status" value="1"/>
</dbReference>
<dbReference type="InterPro" id="IPR043519">
    <property type="entry name" value="NT_sf"/>
</dbReference>
<reference evidence="2" key="1">
    <citation type="submission" date="2011-06" db="EMBL/GenBank/DDBJ databases">
        <title>The complete genome of chromosome of Runella slithyformis DSM 19594.</title>
        <authorList>
            <consortium name="US DOE Joint Genome Institute (JGI-PGF)"/>
            <person name="Lucas S."/>
            <person name="Han J."/>
            <person name="Lapidus A."/>
            <person name="Bruce D."/>
            <person name="Goodwin L."/>
            <person name="Pitluck S."/>
            <person name="Peters L."/>
            <person name="Kyrpides N."/>
            <person name="Mavromatis K."/>
            <person name="Ivanova N."/>
            <person name="Ovchinnikova G."/>
            <person name="Zhang X."/>
            <person name="Misra M."/>
            <person name="Detter J.C."/>
            <person name="Tapia R."/>
            <person name="Han C."/>
            <person name="Land M."/>
            <person name="Hauser L."/>
            <person name="Markowitz V."/>
            <person name="Cheng J.-F."/>
            <person name="Hugenholtz P."/>
            <person name="Woyke T."/>
            <person name="Wu D."/>
            <person name="Tindall B."/>
            <person name="Faehrich R."/>
            <person name="Brambilla E."/>
            <person name="Klenk H.-P."/>
            <person name="Eisen J.A."/>
        </authorList>
    </citation>
    <scope>NUCLEOTIDE SEQUENCE [LARGE SCALE GENOMIC DNA]</scope>
    <source>
        <strain evidence="2">ATCC 29530 / DSM 19594 / LMG 11500 / NCIMB 11436 / LSU 4</strain>
    </source>
</reference>
<sequence length="162" mass="18878">MDLENNEFLLFTACAEQLQLKYLIIGGFAMYLNGLNRATNDVDIWIKPTVENGEKLINVLICMGYSTEELDGLSMLDFRQPQIFGINDELDILTQVHYRFDFDECFLRARSCKNGQGQTLYFLHLNDLRDLKVIAQRPQDLRDVIMIDDFLKFQKINNEPTD</sequence>